<dbReference type="EMBL" id="MU006792">
    <property type="protein sequence ID" value="KAF2637724.1"/>
    <property type="molecule type" value="Genomic_DNA"/>
</dbReference>
<dbReference type="Proteomes" id="UP000799753">
    <property type="component" value="Unassembled WGS sequence"/>
</dbReference>
<protein>
    <recommendedName>
        <fullName evidence="3">Peptidase A1 domain-containing protein</fullName>
    </recommendedName>
</protein>
<gene>
    <name evidence="1" type="ORF">P280DRAFT_406434</name>
</gene>
<sequence>MEGEQQGQSRVSTTVHSHRRRRLCTTVFLAIVLVIRYHQYAYDTIMATRIRNADLSGYTQSIFLPYVHPFSSEEIPIVQTTVNGIDIDMPVDTGSTGLLIGAPLLPDIDPTEGTKIYHYLTSSTILYIGRLVSVSVTFHGSLGSSAVARVPALIVDESFRCPWYNPKKDTDRCPRGPNGEEAERRDTRKITYMGIGFGRNKAGSGQPNATPGCNPFLNIIYVNGTAVSRGALRSGYIISTRGVDIGLTTANTRGFLFASLEPGVTHREDSRDWAMVRANLSINGKGGRPGYGLVDTGIPQMYIRAEDGVSIPTVMIPNPDPNGTAEEVERVKPGTRIGIGALSSGREQVMEYSFVVGKGASKMEPCFVKEGRQTPPPFVNTGRNFFFGYDVAFDAAGGRFGFRAAMYHVEWPQRNTVVRFLATHVSWSGIRPGMDGL</sequence>
<reference evidence="1" key="1">
    <citation type="journal article" date="2020" name="Stud. Mycol.">
        <title>101 Dothideomycetes genomes: a test case for predicting lifestyles and emergence of pathogens.</title>
        <authorList>
            <person name="Haridas S."/>
            <person name="Albert R."/>
            <person name="Binder M."/>
            <person name="Bloem J."/>
            <person name="Labutti K."/>
            <person name="Salamov A."/>
            <person name="Andreopoulos B."/>
            <person name="Baker S."/>
            <person name="Barry K."/>
            <person name="Bills G."/>
            <person name="Bluhm B."/>
            <person name="Cannon C."/>
            <person name="Castanera R."/>
            <person name="Culley D."/>
            <person name="Daum C."/>
            <person name="Ezra D."/>
            <person name="Gonzalez J."/>
            <person name="Henrissat B."/>
            <person name="Kuo A."/>
            <person name="Liang C."/>
            <person name="Lipzen A."/>
            <person name="Lutzoni F."/>
            <person name="Magnuson J."/>
            <person name="Mondo S."/>
            <person name="Nolan M."/>
            <person name="Ohm R."/>
            <person name="Pangilinan J."/>
            <person name="Park H.-J."/>
            <person name="Ramirez L."/>
            <person name="Alfaro M."/>
            <person name="Sun H."/>
            <person name="Tritt A."/>
            <person name="Yoshinaga Y."/>
            <person name="Zwiers L.-H."/>
            <person name="Turgeon B."/>
            <person name="Goodwin S."/>
            <person name="Spatafora J."/>
            <person name="Crous P."/>
            <person name="Grigoriev I."/>
        </authorList>
    </citation>
    <scope>NUCLEOTIDE SEQUENCE</scope>
    <source>
        <strain evidence="1">CBS 473.64</strain>
    </source>
</reference>
<dbReference type="OrthoDB" id="5291209at2759"/>
<proteinExistence type="predicted"/>
<dbReference type="AlphaFoldDB" id="A0A6A6RUP4"/>
<organism evidence="1 2">
    <name type="scientific">Massarina eburnea CBS 473.64</name>
    <dbReference type="NCBI Taxonomy" id="1395130"/>
    <lineage>
        <taxon>Eukaryota</taxon>
        <taxon>Fungi</taxon>
        <taxon>Dikarya</taxon>
        <taxon>Ascomycota</taxon>
        <taxon>Pezizomycotina</taxon>
        <taxon>Dothideomycetes</taxon>
        <taxon>Pleosporomycetidae</taxon>
        <taxon>Pleosporales</taxon>
        <taxon>Massarineae</taxon>
        <taxon>Massarinaceae</taxon>
        <taxon>Massarina</taxon>
    </lineage>
</organism>
<keyword evidence="2" id="KW-1185">Reference proteome</keyword>
<evidence type="ECO:0000313" key="1">
    <source>
        <dbReference type="EMBL" id="KAF2637724.1"/>
    </source>
</evidence>
<evidence type="ECO:0000313" key="2">
    <source>
        <dbReference type="Proteomes" id="UP000799753"/>
    </source>
</evidence>
<name>A0A6A6RUP4_9PLEO</name>
<accession>A0A6A6RUP4</accession>
<evidence type="ECO:0008006" key="3">
    <source>
        <dbReference type="Google" id="ProtNLM"/>
    </source>
</evidence>